<organism evidence="1 2">
    <name type="scientific">Photobacterium damselae</name>
    <dbReference type="NCBI Taxonomy" id="38293"/>
    <lineage>
        <taxon>Bacteria</taxon>
        <taxon>Pseudomonadati</taxon>
        <taxon>Pseudomonadota</taxon>
        <taxon>Gammaproteobacteria</taxon>
        <taxon>Vibrionales</taxon>
        <taxon>Vibrionaceae</taxon>
        <taxon>Photobacterium</taxon>
    </lineage>
</organism>
<dbReference type="OrthoDB" id="5913083at2"/>
<reference evidence="1 2" key="1">
    <citation type="submission" date="2018-06" db="EMBL/GenBank/DDBJ databases">
        <authorList>
            <consortium name="Pathogen Informatics"/>
            <person name="Doyle S."/>
        </authorList>
    </citation>
    <scope>NUCLEOTIDE SEQUENCE [LARGE SCALE GENOMIC DNA]</scope>
    <source>
        <strain evidence="1 2">NCTC11647</strain>
    </source>
</reference>
<dbReference type="InterPro" id="IPR018759">
    <property type="entry name" value="BBP2_2"/>
</dbReference>
<dbReference type="RefSeq" id="WP_036764352.1">
    <property type="nucleotide sequence ID" value="NZ_CP073684.1"/>
</dbReference>
<dbReference type="EMBL" id="UATL01000001">
    <property type="protein sequence ID" value="SPY27400.1"/>
    <property type="molecule type" value="Genomic_DNA"/>
</dbReference>
<proteinExistence type="predicted"/>
<name>A0A2T3QKH3_PHODM</name>
<sequence length="444" mass="51309">MLRFKSNKIHLLLLSCLSATYAINASANITFQESKHIDPLLGLEFSSSVSSDYGYDDNVFNQNSDHIVGSNYYTIKPAFSITGHRYTKDFGLYYSGDYRKYTNDVTSYQGSSDQNYSDHNFNGIFKWEMGLRHHLELTANYGLGHEALGTGVTNGFYFDDNSPAEDVASFDNFQITKPIEKKDTDFAIKYSYGAKDAKGRIDFSVGQKRLRYDVLNSYSSTFQTYLENENLTESEMSLIFRHSYTHKTRFDYILMYRQYEYLDSTRDNEELLAGVSYISQITGKSKIEASITNVQKYMNTTDTSSINWSVMYKWQPVNYSAIVLKSASEVKEPDNTGDYIQSYINSISWNHEFLGNVSTQLSYTHIDDKYHIRDRNDDYDYLRLNVTYVFRPRVEFNFEYNYSVYNSSLNSDPLYINVISGPNLYGRNLGYEKNQFGLSIKVAI</sequence>
<protein>
    <submittedName>
        <fullName evidence="1">Uncharacterized protein conserved in bacteria</fullName>
    </submittedName>
</protein>
<evidence type="ECO:0000313" key="1">
    <source>
        <dbReference type="EMBL" id="SPY27400.1"/>
    </source>
</evidence>
<dbReference type="Proteomes" id="UP000251647">
    <property type="component" value="Unassembled WGS sequence"/>
</dbReference>
<accession>A0A2T3QKH3</accession>
<gene>
    <name evidence="1" type="ORF">NCTC11647_00444</name>
</gene>
<dbReference type="AlphaFoldDB" id="A0A2T3QKH3"/>
<dbReference type="Pfam" id="PF10082">
    <property type="entry name" value="BBP2_2"/>
    <property type="match status" value="1"/>
</dbReference>
<evidence type="ECO:0000313" key="2">
    <source>
        <dbReference type="Proteomes" id="UP000251647"/>
    </source>
</evidence>